<dbReference type="EMBL" id="VDFW01000016">
    <property type="protein sequence ID" value="TNC24109.1"/>
    <property type="molecule type" value="Genomic_DNA"/>
</dbReference>
<feature type="domain" description="Hydantoinase/oxoprolinase N-terminal" evidence="2">
    <location>
        <begin position="6"/>
        <end position="172"/>
    </location>
</feature>
<dbReference type="AlphaFoldDB" id="A0A5C4M019"/>
<name>A0A5C4M019_9PSEU</name>
<dbReference type="InterPro" id="IPR008040">
    <property type="entry name" value="Hydant_A_N"/>
</dbReference>
<evidence type="ECO:0000259" key="1">
    <source>
        <dbReference type="Pfam" id="PF01968"/>
    </source>
</evidence>
<dbReference type="OrthoDB" id="9768323at2"/>
<keyword evidence="4" id="KW-1185">Reference proteome</keyword>
<dbReference type="RefSeq" id="WP_139098063.1">
    <property type="nucleotide sequence ID" value="NZ_VDFW01000016.1"/>
</dbReference>
<dbReference type="Pfam" id="PF05378">
    <property type="entry name" value="Hydant_A_N"/>
    <property type="match status" value="1"/>
</dbReference>
<dbReference type="PANTHER" id="PTHR11365:SF23">
    <property type="entry name" value="HYPOTHETICAL 5-OXOPROLINASE (EUROFUNG)-RELATED"/>
    <property type="match status" value="1"/>
</dbReference>
<dbReference type="InterPro" id="IPR045079">
    <property type="entry name" value="Oxoprolinase-like"/>
</dbReference>
<feature type="domain" description="Hydantoinase A/oxoprolinase" evidence="1">
    <location>
        <begin position="191"/>
        <end position="498"/>
    </location>
</feature>
<dbReference type="Gene3D" id="3.30.420.40">
    <property type="match status" value="1"/>
</dbReference>
<dbReference type="GO" id="GO:0005829">
    <property type="term" value="C:cytosol"/>
    <property type="evidence" value="ECO:0007669"/>
    <property type="project" value="TreeGrafter"/>
</dbReference>
<dbReference type="InterPro" id="IPR002821">
    <property type="entry name" value="Hydantoinase_A"/>
</dbReference>
<dbReference type="GO" id="GO:0006749">
    <property type="term" value="P:glutathione metabolic process"/>
    <property type="evidence" value="ECO:0007669"/>
    <property type="project" value="TreeGrafter"/>
</dbReference>
<dbReference type="PANTHER" id="PTHR11365">
    <property type="entry name" value="5-OXOPROLINASE RELATED"/>
    <property type="match status" value="1"/>
</dbReference>
<evidence type="ECO:0000259" key="2">
    <source>
        <dbReference type="Pfam" id="PF05378"/>
    </source>
</evidence>
<accession>A0A5C4M019</accession>
<dbReference type="InterPro" id="IPR043129">
    <property type="entry name" value="ATPase_NBD"/>
</dbReference>
<gene>
    <name evidence="3" type="ORF">FG385_18745</name>
</gene>
<dbReference type="Proteomes" id="UP000305546">
    <property type="component" value="Unassembled WGS sequence"/>
</dbReference>
<organism evidence="3 4">
    <name type="scientific">Amycolatopsis alkalitolerans</name>
    <dbReference type="NCBI Taxonomy" id="2547244"/>
    <lineage>
        <taxon>Bacteria</taxon>
        <taxon>Bacillati</taxon>
        <taxon>Actinomycetota</taxon>
        <taxon>Actinomycetes</taxon>
        <taxon>Pseudonocardiales</taxon>
        <taxon>Pseudonocardiaceae</taxon>
        <taxon>Amycolatopsis</taxon>
    </lineage>
</organism>
<comment type="caution">
    <text evidence="3">The sequence shown here is derived from an EMBL/GenBank/DDBJ whole genome shotgun (WGS) entry which is preliminary data.</text>
</comment>
<dbReference type="SUPFAM" id="SSF53067">
    <property type="entry name" value="Actin-like ATPase domain"/>
    <property type="match status" value="1"/>
</dbReference>
<protein>
    <submittedName>
        <fullName evidence="3">Hydantoinase/oxoprolinase family protein</fullName>
    </submittedName>
</protein>
<reference evidence="3 4" key="1">
    <citation type="submission" date="2019-06" db="EMBL/GenBank/DDBJ databases">
        <title>Amycolatopsis alkalitolerans sp. nov., isolated from Gastrodia elata Blume.</title>
        <authorList>
            <person name="Narsing Rao M.P."/>
            <person name="Li W.J."/>
        </authorList>
    </citation>
    <scope>NUCLEOTIDE SEQUENCE [LARGE SCALE GENOMIC DNA]</scope>
    <source>
        <strain evidence="3 4">SYSUP0005</strain>
    </source>
</reference>
<proteinExistence type="predicted"/>
<evidence type="ECO:0000313" key="4">
    <source>
        <dbReference type="Proteomes" id="UP000305546"/>
    </source>
</evidence>
<evidence type="ECO:0000313" key="3">
    <source>
        <dbReference type="EMBL" id="TNC24109.1"/>
    </source>
</evidence>
<dbReference type="Pfam" id="PF01968">
    <property type="entry name" value="Hydantoinase_A"/>
    <property type="match status" value="1"/>
</dbReference>
<sequence length="712" mass="74065">MPARIRVGIDVGGTFTDAVAIDAQTLELVGQVKVPTTHHHPEGVAHGIVEALTALLARSGHASGDVGFLAHGTTQATNALLEGDVAHVGIVGLGRGFTGWRTRRLARGHDIELARGKHLRTSYAHAPGAGAAVGEAVRRLVGEGSEVVVAAEAFSVDDPAGEDAAASCARELGAIASTSHEITKLYGLKTRVRTAVINASILPRMLGTAELVDKSIKAAGITSPLMVMRCDGGVMDLEQMRRRPLLTVLSGPAAGVAGALMSERIGEGIFLETGGTSTDISVIRRGRVAVRHAEIGGYRTFLTSLDVRTIGVGGGSLIRVRGGKVTEAGPRSAHIAGLSYAGYADPAALRGAELVSVRPKEGDPDDYVAVDGEGGRFALTTSCAALALELVPETDYAHADPAAARLAFAPLAKSLGVSVAEAAREVLRAAVRPVRDMVESLVREYRLDRRSLVLVGGGGGAASVTPFLAAELGAASRIAAHNEVISPIGVALAMVREQVERVVPDPGQADVLAIRREAEQAVVAQGARAESVEVDVVVDPRRNTVRAVATGATELRTKDVGDGPVAEEQARATAAESARADAAGLRLLAETRHYRVYGVLGERRGPIRLSRRKGVPLRVVDREGVVRFQAPDGQVRVATCGAGRELLGAALEELTEYGDGGARLPALHLLLGGRIVNLAGMTKAEQVLGVAETEFAGREADEPVALISEARA</sequence>
<dbReference type="GO" id="GO:0017168">
    <property type="term" value="F:5-oxoprolinase (ATP-hydrolyzing) activity"/>
    <property type="evidence" value="ECO:0007669"/>
    <property type="project" value="TreeGrafter"/>
</dbReference>